<feature type="transmembrane region" description="Helical" evidence="6">
    <location>
        <begin position="690"/>
        <end position="711"/>
    </location>
</feature>
<evidence type="ECO:0000259" key="7">
    <source>
        <dbReference type="Pfam" id="PF02687"/>
    </source>
</evidence>
<feature type="transmembrane region" description="Helical" evidence="6">
    <location>
        <begin position="427"/>
        <end position="450"/>
    </location>
</feature>
<dbReference type="InterPro" id="IPR050250">
    <property type="entry name" value="Macrolide_Exporter_MacB"/>
</dbReference>
<organism evidence="9 10">
    <name type="scientific">Chryseosolibacter indicus</name>
    <dbReference type="NCBI Taxonomy" id="2782351"/>
    <lineage>
        <taxon>Bacteria</taxon>
        <taxon>Pseudomonadati</taxon>
        <taxon>Bacteroidota</taxon>
        <taxon>Cytophagia</taxon>
        <taxon>Cytophagales</taxon>
        <taxon>Chryseotaleaceae</taxon>
        <taxon>Chryseosolibacter</taxon>
    </lineage>
</organism>
<feature type="transmembrane region" description="Helical" evidence="6">
    <location>
        <begin position="289"/>
        <end position="310"/>
    </location>
</feature>
<feature type="transmembrane region" description="Helical" evidence="6">
    <location>
        <begin position="335"/>
        <end position="361"/>
    </location>
</feature>
<feature type="domain" description="MacB-like periplasmic core" evidence="8">
    <location>
        <begin position="21"/>
        <end position="244"/>
    </location>
</feature>
<keyword evidence="10" id="KW-1185">Reference proteome</keyword>
<evidence type="ECO:0000256" key="5">
    <source>
        <dbReference type="ARBA" id="ARBA00023136"/>
    </source>
</evidence>
<keyword evidence="3 6" id="KW-0812">Transmembrane</keyword>
<dbReference type="PANTHER" id="PTHR30572:SF18">
    <property type="entry name" value="ABC-TYPE MACROLIDE FAMILY EXPORT SYSTEM PERMEASE COMPONENT 2"/>
    <property type="match status" value="1"/>
</dbReference>
<reference evidence="9 10" key="1">
    <citation type="submission" date="2021-05" db="EMBL/GenBank/DDBJ databases">
        <title>A Polyphasic approach of four new species of the genus Ohtaekwangia: Ohtaekwangia histidinii sp. nov., Ohtaekwangia cretensis sp. nov., Ohtaekwangia indiensis sp. nov., Ohtaekwangia reichenbachii sp. nov. from diverse environment.</title>
        <authorList>
            <person name="Octaviana S."/>
        </authorList>
    </citation>
    <scope>NUCLEOTIDE SEQUENCE [LARGE SCALE GENOMIC DNA]</scope>
    <source>
        <strain evidence="9 10">PWU20</strain>
    </source>
</reference>
<dbReference type="InterPro" id="IPR003838">
    <property type="entry name" value="ABC3_permease_C"/>
</dbReference>
<dbReference type="Proteomes" id="UP000772618">
    <property type="component" value="Unassembled WGS sequence"/>
</dbReference>
<keyword evidence="4 6" id="KW-1133">Transmembrane helix</keyword>
<feature type="transmembrane region" description="Helical" evidence="6">
    <location>
        <begin position="773"/>
        <end position="793"/>
    </location>
</feature>
<feature type="transmembrane region" description="Helical" evidence="6">
    <location>
        <begin position="21"/>
        <end position="41"/>
    </location>
</feature>
<evidence type="ECO:0000256" key="2">
    <source>
        <dbReference type="ARBA" id="ARBA00022475"/>
    </source>
</evidence>
<feature type="transmembrane region" description="Helical" evidence="6">
    <location>
        <begin position="739"/>
        <end position="758"/>
    </location>
</feature>
<evidence type="ECO:0000259" key="8">
    <source>
        <dbReference type="Pfam" id="PF12704"/>
    </source>
</evidence>
<keyword evidence="2" id="KW-1003">Cell membrane</keyword>
<accession>A0ABS5VPI5</accession>
<evidence type="ECO:0000313" key="10">
    <source>
        <dbReference type="Proteomes" id="UP000772618"/>
    </source>
</evidence>
<keyword evidence="5 6" id="KW-0472">Membrane</keyword>
<dbReference type="RefSeq" id="WP_254153309.1">
    <property type="nucleotide sequence ID" value="NZ_JAHESD010000014.1"/>
</dbReference>
<evidence type="ECO:0000256" key="4">
    <source>
        <dbReference type="ARBA" id="ARBA00022989"/>
    </source>
</evidence>
<evidence type="ECO:0000256" key="1">
    <source>
        <dbReference type="ARBA" id="ARBA00004651"/>
    </source>
</evidence>
<proteinExistence type="predicted"/>
<dbReference type="Pfam" id="PF12704">
    <property type="entry name" value="MacB_PCD"/>
    <property type="match status" value="2"/>
</dbReference>
<protein>
    <submittedName>
        <fullName evidence="9">ABC transporter permease</fullName>
    </submittedName>
</protein>
<dbReference type="InterPro" id="IPR025857">
    <property type="entry name" value="MacB_PCD"/>
</dbReference>
<dbReference type="Pfam" id="PF02687">
    <property type="entry name" value="FtsX"/>
    <property type="match status" value="2"/>
</dbReference>
<name>A0ABS5VPI5_9BACT</name>
<comment type="caution">
    <text evidence="9">The sequence shown here is derived from an EMBL/GenBank/DDBJ whole genome shotgun (WGS) entry which is preliminary data.</text>
</comment>
<comment type="subcellular location">
    <subcellularLocation>
        <location evidence="1">Cell membrane</location>
        <topology evidence="1">Multi-pass membrane protein</topology>
    </subcellularLocation>
</comment>
<evidence type="ECO:0000256" key="3">
    <source>
        <dbReference type="ARBA" id="ARBA00022692"/>
    </source>
</evidence>
<evidence type="ECO:0000256" key="6">
    <source>
        <dbReference type="SAM" id="Phobius"/>
    </source>
</evidence>
<feature type="domain" description="MacB-like periplasmic core" evidence="8">
    <location>
        <begin position="529"/>
        <end position="653"/>
    </location>
</feature>
<feature type="domain" description="ABC3 transporter permease C-terminal" evidence="7">
    <location>
        <begin position="691"/>
        <end position="803"/>
    </location>
</feature>
<dbReference type="EMBL" id="JAHESD010000014">
    <property type="protein sequence ID" value="MBT1703344.1"/>
    <property type="molecule type" value="Genomic_DNA"/>
</dbReference>
<feature type="domain" description="ABC3 transporter permease C-terminal" evidence="7">
    <location>
        <begin position="295"/>
        <end position="410"/>
    </location>
</feature>
<evidence type="ECO:0000313" key="9">
    <source>
        <dbReference type="EMBL" id="MBT1703344.1"/>
    </source>
</evidence>
<feature type="transmembrane region" description="Helical" evidence="6">
    <location>
        <begin position="381"/>
        <end position="406"/>
    </location>
</feature>
<sequence>MLKNFFKTAIRSIQKNKAYAFINFIGLTCGLSLALLIMSYVRSELSYDQFHEKAEQLYRIKYTAPNGLELASTPPPIAPLMKEFFPGVEEAARLYGRNVSVSKQNGEESFEEENIFFADSAIMNMFSFSFVDGNASKALREKFTVIITEEMAKKYFGNKDPMGESLLFGGKVSFKIAGVVKSFPESSHIRFNMLVPYENMYDLESPEAAAALKNNLAVNFVISHSYTYVLLTPGADPKNIDNKMGDFVKKYAKPQLQVGQVFTLMPLTDIHLHSTLLAEPSATNSMTNLYIFIGVGILTLLIACINYINLSTAQSFSRIKEIGIRKILGSLKSQLIGQFLSESFLFCTGAIAVSYFILYATLPLLNELTNKNLVYGEAVDATMIVASLILLLVMTLLAGGYPAYFVTKFNSVNSIKGGANNMGSQTLRRALVVFQLCVACMLLSGSLLIVKQLNFLSSRPLGFQKEQVINVPLFSNNLNGIFRQNDSTFWVRLQSYRDVIEAQAGIKQTTLSSNAPGLGAVFRGTVPEGFTQEDRLFIANLAVDHGFLQSYGMELVAGRGFSRENKSDIDEAFIVNETAVNEFKWETPEKALGKTINLEGKKGKVIGVIKDFNFTALTTPVSSMVLDIEPNQFNMLSVKFDNGNVQQTIDKLREEWSKMFPEKTFEFTFLDEQINQQYENYQNFGSIIQAFTFIAIIISCLGVYGLVLFIVQRKVREIGVRKVLGATIINILRLIFKDFAWLVLLGFVLAIPISYYLINRWMENFTYHTTVDAISYIVSFAIVLLVVSATIGYQAIKASIANPVTSLRSE</sequence>
<dbReference type="PANTHER" id="PTHR30572">
    <property type="entry name" value="MEMBRANE COMPONENT OF TRANSPORTER-RELATED"/>
    <property type="match status" value="1"/>
</dbReference>
<gene>
    <name evidence="9" type="ORF">KK060_08645</name>
</gene>